<sequence length="97" mass="10813">MVELFNDFEANDEMFKFGSGFQWSNRRAFKNNTTKSVYVSGSDPPASAQPPIQREQPANPPRAESVSSGGIDTFYEDALLSSTETETRTVSKTDLKR</sequence>
<dbReference type="Proteomes" id="UP000887572">
    <property type="component" value="Unplaced"/>
</dbReference>
<organism evidence="2 3">
    <name type="scientific">Globodera rostochiensis</name>
    <name type="common">Golden nematode worm</name>
    <name type="synonym">Heterodera rostochiensis</name>
    <dbReference type="NCBI Taxonomy" id="31243"/>
    <lineage>
        <taxon>Eukaryota</taxon>
        <taxon>Metazoa</taxon>
        <taxon>Ecdysozoa</taxon>
        <taxon>Nematoda</taxon>
        <taxon>Chromadorea</taxon>
        <taxon>Rhabditida</taxon>
        <taxon>Tylenchina</taxon>
        <taxon>Tylenchomorpha</taxon>
        <taxon>Tylenchoidea</taxon>
        <taxon>Heteroderidae</taxon>
        <taxon>Heteroderinae</taxon>
        <taxon>Globodera</taxon>
    </lineage>
</organism>
<protein>
    <submittedName>
        <fullName evidence="3">Uncharacterized protein</fullName>
    </submittedName>
</protein>
<evidence type="ECO:0000313" key="2">
    <source>
        <dbReference type="Proteomes" id="UP000887572"/>
    </source>
</evidence>
<feature type="compositionally biased region" description="Basic and acidic residues" evidence="1">
    <location>
        <begin position="85"/>
        <end position="97"/>
    </location>
</feature>
<accession>A0A914H3R3</accession>
<dbReference type="AlphaFoldDB" id="A0A914H3R3"/>
<proteinExistence type="predicted"/>
<name>A0A914H3R3_GLORO</name>
<keyword evidence="2" id="KW-1185">Reference proteome</keyword>
<evidence type="ECO:0000256" key="1">
    <source>
        <dbReference type="SAM" id="MobiDB-lite"/>
    </source>
</evidence>
<dbReference type="WBParaSite" id="Gr19_v10_g13373.t1">
    <property type="protein sequence ID" value="Gr19_v10_g13373.t1"/>
    <property type="gene ID" value="Gr19_v10_g13373"/>
</dbReference>
<feature type="region of interest" description="Disordered" evidence="1">
    <location>
        <begin position="36"/>
        <end position="97"/>
    </location>
</feature>
<evidence type="ECO:0000313" key="3">
    <source>
        <dbReference type="WBParaSite" id="Gr19_v10_g13373.t1"/>
    </source>
</evidence>
<reference evidence="3" key="1">
    <citation type="submission" date="2022-11" db="UniProtKB">
        <authorList>
            <consortium name="WormBaseParasite"/>
        </authorList>
    </citation>
    <scope>IDENTIFICATION</scope>
</reference>